<dbReference type="STRING" id="237258.SAMN04489756_12419"/>
<evidence type="ECO:0000256" key="2">
    <source>
        <dbReference type="ARBA" id="ARBA00022801"/>
    </source>
</evidence>
<dbReference type="RefSeq" id="WP_069798787.1">
    <property type="nucleotide sequence ID" value="NZ_CP034157.1"/>
</dbReference>
<dbReference type="InterPro" id="IPR050884">
    <property type="entry name" value="CNP_phosphodiesterase-III"/>
</dbReference>
<sequence>MNDIIIHISDLHISDQSRTFGYANSDTYLTCNPSTQNLSFINQFLDKIKAYTCRNKYLVITGDITNIAEQIEFEEGERIISHILTELEIDSDRLLLIPGDHDAHRDSIKEELRKDNATDSLEFLNKIKFKNFNNFYKKFKKIDFEFDKIIFDTITIGNIVLLALNSNYKVNQNGGHGYIPIDILEEELKEIKKTFPYEELILCFHHNLEGEHEDSHFGQWEKENKKDLIALFERFNIKCILNGNEHTHNSKNLANREGIIISDSGVFSSKNSIDASFKIYEIIDSNNCLSLLNNIYVLHKVNGNTESNFGNWIKINSEEIKGLEKNSFEFRKLENLISVNPIDQLPENDEIETTVSNLVYQKSTALVKYENKDIQNKLYNIIKEKKLFHQGHFHWSETSRAHNWIDTAKLLENKEDLYFIKNSIIDVLEKMNLVKNTDLIIGLGYEGNIISSKTSIKYSIPYTYLPYSYRWEDHNDFENKLNFDNSKGKYRQVLLITDVVNDGRTIRKLVGKETREKKFFERVEKIIVVSLFYTGHKDVNINILNFDNLEEKDKIGDEIVNNIEFYTIKQLRIEKCPYGDDYKEKCFIMYDNLHCVHKFYSEKL</sequence>
<dbReference type="InterPro" id="IPR029052">
    <property type="entry name" value="Metallo-depent_PP-like"/>
</dbReference>
<dbReference type="Proteomes" id="UP000095601">
    <property type="component" value="Unassembled WGS sequence"/>
</dbReference>
<keyword evidence="7" id="KW-1185">Reference proteome</keyword>
<dbReference type="KEGG" id="cnr:EB819_07700"/>
<evidence type="ECO:0000259" key="5">
    <source>
        <dbReference type="Pfam" id="PF00149"/>
    </source>
</evidence>
<evidence type="ECO:0000313" key="6">
    <source>
        <dbReference type="EMBL" id="OEL11094.1"/>
    </source>
</evidence>
<dbReference type="SUPFAM" id="SSF53271">
    <property type="entry name" value="PRTase-like"/>
    <property type="match status" value="1"/>
</dbReference>
<dbReference type="AlphaFoldDB" id="A0A1E5UDU7"/>
<dbReference type="GO" id="GO:0016787">
    <property type="term" value="F:hydrolase activity"/>
    <property type="evidence" value="ECO:0007669"/>
    <property type="project" value="UniProtKB-KW"/>
</dbReference>
<comment type="caution">
    <text evidence="6">The sequence shown here is derived from an EMBL/GenBank/DDBJ whole genome shotgun (WGS) entry which is preliminary data.</text>
</comment>
<dbReference type="SUPFAM" id="SSF56300">
    <property type="entry name" value="Metallo-dependent phosphatases"/>
    <property type="match status" value="1"/>
</dbReference>
<reference evidence="6 7" key="1">
    <citation type="submission" date="2016-09" db="EMBL/GenBank/DDBJ databases">
        <authorList>
            <person name="Capua I."/>
            <person name="De Benedictis P."/>
            <person name="Joannis T."/>
            <person name="Lombin L.H."/>
            <person name="Cattoli G."/>
        </authorList>
    </citation>
    <scope>NUCLEOTIDE SEQUENCE [LARGE SCALE GENOMIC DNA]</scope>
    <source>
        <strain evidence="6 7">NRS-1</strain>
    </source>
</reference>
<comment type="similarity">
    <text evidence="4">Belongs to the cyclic nucleotide phosphodiesterase class-III family.</text>
</comment>
<keyword evidence="2" id="KW-0378">Hydrolase</keyword>
<protein>
    <recommendedName>
        <fullName evidence="5">Calcineurin-like phosphoesterase domain-containing protein</fullName>
    </recommendedName>
</protein>
<dbReference type="Gene3D" id="3.60.21.10">
    <property type="match status" value="1"/>
</dbReference>
<dbReference type="PANTHER" id="PTHR42988:SF2">
    <property type="entry name" value="CYCLIC NUCLEOTIDE PHOSPHODIESTERASE CBUA0032-RELATED"/>
    <property type="match status" value="1"/>
</dbReference>
<feature type="domain" description="Calcineurin-like phosphoesterase" evidence="5">
    <location>
        <begin position="5"/>
        <end position="246"/>
    </location>
</feature>
<keyword evidence="1" id="KW-0479">Metal-binding</keyword>
<dbReference type="PANTHER" id="PTHR42988">
    <property type="entry name" value="PHOSPHOHYDROLASE"/>
    <property type="match status" value="1"/>
</dbReference>
<name>A0A1E5UDU7_9FLAO</name>
<dbReference type="OrthoDB" id="1091411at2"/>
<dbReference type="InterPro" id="IPR029057">
    <property type="entry name" value="PRTase-like"/>
</dbReference>
<dbReference type="PATRIC" id="fig|237258.4.peg.28"/>
<evidence type="ECO:0000256" key="4">
    <source>
        <dbReference type="ARBA" id="ARBA00025742"/>
    </source>
</evidence>
<proteinExistence type="inferred from homology"/>
<evidence type="ECO:0000256" key="3">
    <source>
        <dbReference type="ARBA" id="ARBA00023004"/>
    </source>
</evidence>
<dbReference type="Pfam" id="PF00149">
    <property type="entry name" value="Metallophos"/>
    <property type="match status" value="1"/>
</dbReference>
<gene>
    <name evidence="6" type="ORF">BHF72_2448</name>
</gene>
<evidence type="ECO:0000256" key="1">
    <source>
        <dbReference type="ARBA" id="ARBA00022723"/>
    </source>
</evidence>
<keyword evidence="3" id="KW-0408">Iron</keyword>
<dbReference type="Gene3D" id="3.40.50.2020">
    <property type="match status" value="1"/>
</dbReference>
<organism evidence="6 7">
    <name type="scientific">Cloacibacterium normanense</name>
    <dbReference type="NCBI Taxonomy" id="237258"/>
    <lineage>
        <taxon>Bacteria</taxon>
        <taxon>Pseudomonadati</taxon>
        <taxon>Bacteroidota</taxon>
        <taxon>Flavobacteriia</taxon>
        <taxon>Flavobacteriales</taxon>
        <taxon>Weeksellaceae</taxon>
    </lineage>
</organism>
<dbReference type="InterPro" id="IPR004843">
    <property type="entry name" value="Calcineurin-like_PHP"/>
</dbReference>
<dbReference type="GO" id="GO:0046872">
    <property type="term" value="F:metal ion binding"/>
    <property type="evidence" value="ECO:0007669"/>
    <property type="project" value="UniProtKB-KW"/>
</dbReference>
<dbReference type="EMBL" id="MKGI01000060">
    <property type="protein sequence ID" value="OEL11094.1"/>
    <property type="molecule type" value="Genomic_DNA"/>
</dbReference>
<accession>A0A1E5UDU7</accession>
<evidence type="ECO:0000313" key="7">
    <source>
        <dbReference type="Proteomes" id="UP000095601"/>
    </source>
</evidence>